<evidence type="ECO:0000256" key="2">
    <source>
        <dbReference type="SAM" id="Phobius"/>
    </source>
</evidence>
<dbReference type="AlphaFoldDB" id="A0A316VXD1"/>
<keyword evidence="3" id="KW-0732">Signal</keyword>
<dbReference type="Proteomes" id="UP000245783">
    <property type="component" value="Unassembled WGS sequence"/>
</dbReference>
<dbReference type="GeneID" id="37032505"/>
<proteinExistence type="predicted"/>
<keyword evidence="2" id="KW-1133">Transmembrane helix</keyword>
<feature type="chain" id="PRO_5016370406" evidence="3">
    <location>
        <begin position="42"/>
        <end position="131"/>
    </location>
</feature>
<keyword evidence="2" id="KW-0812">Transmembrane</keyword>
<accession>A0A316VXD1</accession>
<organism evidence="4 5">
    <name type="scientific">Ceraceosorus guamensis</name>
    <dbReference type="NCBI Taxonomy" id="1522189"/>
    <lineage>
        <taxon>Eukaryota</taxon>
        <taxon>Fungi</taxon>
        <taxon>Dikarya</taxon>
        <taxon>Basidiomycota</taxon>
        <taxon>Ustilaginomycotina</taxon>
        <taxon>Exobasidiomycetes</taxon>
        <taxon>Ceraceosorales</taxon>
        <taxon>Ceraceosoraceae</taxon>
        <taxon>Ceraceosorus</taxon>
    </lineage>
</organism>
<feature type="region of interest" description="Disordered" evidence="1">
    <location>
        <begin position="42"/>
        <end position="70"/>
    </location>
</feature>
<evidence type="ECO:0000313" key="5">
    <source>
        <dbReference type="Proteomes" id="UP000245783"/>
    </source>
</evidence>
<dbReference type="InParanoid" id="A0A316VXD1"/>
<dbReference type="RefSeq" id="XP_025368738.1">
    <property type="nucleotide sequence ID" value="XM_025510635.1"/>
</dbReference>
<dbReference type="EMBL" id="KZ819391">
    <property type="protein sequence ID" value="PWN41578.1"/>
    <property type="molecule type" value="Genomic_DNA"/>
</dbReference>
<feature type="transmembrane region" description="Helical" evidence="2">
    <location>
        <begin position="79"/>
        <end position="100"/>
    </location>
</feature>
<sequence>MRAQREHRSIRKGAKTRNWSAALSSLLLSFVSLLADRRAASQMPSISRAPSHESALQSPPGGKGNHGVRGNRNKRRVCVLYLAHETMLLCSLAFAVCLLVPQPARQSCDRSVTRSIGPPRGKPLCTYSTVP</sequence>
<gene>
    <name evidence="4" type="ORF">IE81DRAFT_172321</name>
</gene>
<keyword evidence="2" id="KW-0472">Membrane</keyword>
<evidence type="ECO:0000256" key="3">
    <source>
        <dbReference type="SAM" id="SignalP"/>
    </source>
</evidence>
<protein>
    <submittedName>
        <fullName evidence="4">Uncharacterized protein</fullName>
    </submittedName>
</protein>
<evidence type="ECO:0000256" key="1">
    <source>
        <dbReference type="SAM" id="MobiDB-lite"/>
    </source>
</evidence>
<feature type="signal peptide" evidence="3">
    <location>
        <begin position="1"/>
        <end position="41"/>
    </location>
</feature>
<evidence type="ECO:0000313" key="4">
    <source>
        <dbReference type="EMBL" id="PWN41578.1"/>
    </source>
</evidence>
<reference evidence="4 5" key="1">
    <citation type="journal article" date="2018" name="Mol. Biol. Evol.">
        <title>Broad Genomic Sampling Reveals a Smut Pathogenic Ancestry of the Fungal Clade Ustilaginomycotina.</title>
        <authorList>
            <person name="Kijpornyongpan T."/>
            <person name="Mondo S.J."/>
            <person name="Barry K."/>
            <person name="Sandor L."/>
            <person name="Lee J."/>
            <person name="Lipzen A."/>
            <person name="Pangilinan J."/>
            <person name="LaButti K."/>
            <person name="Hainaut M."/>
            <person name="Henrissat B."/>
            <person name="Grigoriev I.V."/>
            <person name="Spatafora J.W."/>
            <person name="Aime M.C."/>
        </authorList>
    </citation>
    <scope>NUCLEOTIDE SEQUENCE [LARGE SCALE GENOMIC DNA]</scope>
    <source>
        <strain evidence="4 5">MCA 4658</strain>
    </source>
</reference>
<name>A0A316VXD1_9BASI</name>
<keyword evidence="5" id="KW-1185">Reference proteome</keyword>